<dbReference type="AlphaFoldDB" id="A0A2W4CNY0"/>
<comment type="caution">
    <text evidence="2">The sequence shown here is derived from an EMBL/GenBank/DDBJ whole genome shotgun (WGS) entry which is preliminary data.</text>
</comment>
<evidence type="ECO:0000313" key="3">
    <source>
        <dbReference type="Proteomes" id="UP000248925"/>
    </source>
</evidence>
<gene>
    <name evidence="2" type="ORF">CPY51_11415</name>
</gene>
<sequence>MTTNDTNATPEQRRPNDVQSVPEKPVAADRESMASPAVLPPGSRDESERPIVDPITGVAL</sequence>
<dbReference type="EMBL" id="PCDP01000034">
    <property type="protein sequence ID" value="PZM14379.1"/>
    <property type="molecule type" value="Genomic_DNA"/>
</dbReference>
<dbReference type="Proteomes" id="UP000248925">
    <property type="component" value="Unassembled WGS sequence"/>
</dbReference>
<name>A0A2W4CNY0_9HYPH</name>
<feature type="region of interest" description="Disordered" evidence="1">
    <location>
        <begin position="1"/>
        <end position="60"/>
    </location>
</feature>
<reference evidence="2 3" key="1">
    <citation type="journal article" date="2018" name="Sci. Rep.">
        <title>Rhizobium tumorigenes sp. nov., a novel plant tumorigenic bacterium isolated from cane gall tumors on thornless blackberry.</title>
        <authorList>
            <person name="Kuzmanovi N."/>
            <person name="Smalla K."/>
            <person name="Gronow S."/>
            <person name="PuBawska J."/>
        </authorList>
    </citation>
    <scope>NUCLEOTIDE SEQUENCE [LARGE SCALE GENOMIC DNA]</scope>
    <source>
        <strain evidence="2 3">CCBAU 85046</strain>
    </source>
</reference>
<organism evidence="2 3">
    <name type="scientific">Rhizobium tubonense</name>
    <dbReference type="NCBI Taxonomy" id="484088"/>
    <lineage>
        <taxon>Bacteria</taxon>
        <taxon>Pseudomonadati</taxon>
        <taxon>Pseudomonadota</taxon>
        <taxon>Alphaproteobacteria</taxon>
        <taxon>Hyphomicrobiales</taxon>
        <taxon>Rhizobiaceae</taxon>
        <taxon>Rhizobium/Agrobacterium group</taxon>
        <taxon>Rhizobium</taxon>
    </lineage>
</organism>
<accession>A0A2W4CNY0</accession>
<dbReference type="OrthoDB" id="8392605at2"/>
<keyword evidence="3" id="KW-1185">Reference proteome</keyword>
<evidence type="ECO:0000256" key="1">
    <source>
        <dbReference type="SAM" id="MobiDB-lite"/>
    </source>
</evidence>
<dbReference type="RefSeq" id="WP_111160354.1">
    <property type="nucleotide sequence ID" value="NZ_PCDP01000034.1"/>
</dbReference>
<evidence type="ECO:0000313" key="2">
    <source>
        <dbReference type="EMBL" id="PZM14379.1"/>
    </source>
</evidence>
<feature type="compositionally biased region" description="Polar residues" evidence="1">
    <location>
        <begin position="1"/>
        <end position="10"/>
    </location>
</feature>
<protein>
    <submittedName>
        <fullName evidence="2">Uncharacterized protein</fullName>
    </submittedName>
</protein>
<proteinExistence type="predicted"/>